<proteinExistence type="predicted"/>
<protein>
    <submittedName>
        <fullName evidence="1">Uncharacterized protein</fullName>
    </submittedName>
</protein>
<dbReference type="EMBL" id="BK015052">
    <property type="protein sequence ID" value="DAD89047.1"/>
    <property type="molecule type" value="Genomic_DNA"/>
</dbReference>
<organism evidence="1">
    <name type="scientific">Siphoviridae sp. ctv0N24</name>
    <dbReference type="NCBI Taxonomy" id="2826509"/>
    <lineage>
        <taxon>Viruses</taxon>
        <taxon>Duplodnaviria</taxon>
        <taxon>Heunggongvirae</taxon>
        <taxon>Uroviricota</taxon>
        <taxon>Caudoviricetes</taxon>
    </lineage>
</organism>
<evidence type="ECO:0000313" key="1">
    <source>
        <dbReference type="EMBL" id="DAD89047.1"/>
    </source>
</evidence>
<sequence>MYRRSGGTVYQHNCSECRFFRDGKKSKCLLYGESRDWQGKFIACKYINLEDDMPEGQMNIFDYV</sequence>
<name>A0A8S5N3Z3_9CAUD</name>
<reference evidence="1" key="1">
    <citation type="journal article" date="2021" name="Proc. Natl. Acad. Sci. U.S.A.">
        <title>A Catalog of Tens of Thousands of Viruses from Human Metagenomes Reveals Hidden Associations with Chronic Diseases.</title>
        <authorList>
            <person name="Tisza M.J."/>
            <person name="Buck C.B."/>
        </authorList>
    </citation>
    <scope>NUCLEOTIDE SEQUENCE</scope>
    <source>
        <strain evidence="1">Ctv0N24</strain>
    </source>
</reference>
<accession>A0A8S5N3Z3</accession>